<proteinExistence type="predicted"/>
<organism evidence="2 3">
    <name type="scientific">Penaeus vannamei</name>
    <name type="common">Whiteleg shrimp</name>
    <name type="synonym">Litopenaeus vannamei</name>
    <dbReference type="NCBI Taxonomy" id="6689"/>
    <lineage>
        <taxon>Eukaryota</taxon>
        <taxon>Metazoa</taxon>
        <taxon>Ecdysozoa</taxon>
        <taxon>Arthropoda</taxon>
        <taxon>Crustacea</taxon>
        <taxon>Multicrustacea</taxon>
        <taxon>Malacostraca</taxon>
        <taxon>Eumalacostraca</taxon>
        <taxon>Eucarida</taxon>
        <taxon>Decapoda</taxon>
        <taxon>Dendrobranchiata</taxon>
        <taxon>Penaeoidea</taxon>
        <taxon>Penaeidae</taxon>
        <taxon>Penaeus</taxon>
    </lineage>
</organism>
<reference evidence="2 3" key="2">
    <citation type="submission" date="2019-01" db="EMBL/GenBank/DDBJ databases">
        <title>The decoding of complex shrimp genome reveals the adaptation for benthos swimmer, frequently molting mechanism and breeding impact on genome.</title>
        <authorList>
            <person name="Sun Y."/>
            <person name="Gao Y."/>
            <person name="Yu Y."/>
        </authorList>
    </citation>
    <scope>NUCLEOTIDE SEQUENCE [LARGE SCALE GENOMIC DNA]</scope>
    <source>
        <tissue evidence="2">Muscle</tissue>
    </source>
</reference>
<protein>
    <submittedName>
        <fullName evidence="2">Uncharacterized protein</fullName>
    </submittedName>
</protein>
<keyword evidence="3" id="KW-1185">Reference proteome</keyword>
<evidence type="ECO:0000313" key="2">
    <source>
        <dbReference type="EMBL" id="ROT81468.1"/>
    </source>
</evidence>
<feature type="region of interest" description="Disordered" evidence="1">
    <location>
        <begin position="1"/>
        <end position="42"/>
    </location>
</feature>
<reference evidence="2 3" key="1">
    <citation type="submission" date="2018-04" db="EMBL/GenBank/DDBJ databases">
        <authorList>
            <person name="Zhang X."/>
            <person name="Yuan J."/>
            <person name="Li F."/>
            <person name="Xiang J."/>
        </authorList>
    </citation>
    <scope>NUCLEOTIDE SEQUENCE [LARGE SCALE GENOMIC DNA]</scope>
    <source>
        <tissue evidence="2">Muscle</tissue>
    </source>
</reference>
<dbReference type="AlphaFoldDB" id="A0A3R7PC18"/>
<accession>A0A3R7PC18</accession>
<feature type="region of interest" description="Disordered" evidence="1">
    <location>
        <begin position="491"/>
        <end position="534"/>
    </location>
</feature>
<feature type="compositionally biased region" description="Basic residues" evidence="1">
    <location>
        <begin position="1"/>
        <end position="16"/>
    </location>
</feature>
<dbReference type="Proteomes" id="UP000283509">
    <property type="component" value="Unassembled WGS sequence"/>
</dbReference>
<evidence type="ECO:0000313" key="3">
    <source>
        <dbReference type="Proteomes" id="UP000283509"/>
    </source>
</evidence>
<evidence type="ECO:0000256" key="1">
    <source>
        <dbReference type="SAM" id="MobiDB-lite"/>
    </source>
</evidence>
<sequence>MGRRTGRRGPRALLKGRGKDAALEMTSRSPPNPPDPFLSSGDPALVLPVQPSRSPSLLNLTDSFPASCLIYLICPVLPFAVRHNSAPVSLAVRPLGPVFPSRVDHSTRFPLSRSAHSARFSLRGPPTSAPAFPSESAHSARFPSRFRPLSRFPFAVRPPTRPRFPFCGPPTSARGFPFAGRPLSHGFPSRSAHSARFPFASAHSCPVSLSRVRPLGHPVSLRRFRHSTPVSLCAVPPTRDPVSFAVRPLKPGFPFDRSPHSARLSFRGPAPLSPVSLSRSGPTRNPCFPSRSPPLGPVSLRGRPLLARFPSRSCPTHPRFLPRVRPLSPVFPSRSAHSARFPFRNGPPTRPGFPFSWSATRVRIFPSRCAHFKPVSLRASRPTSARCSLSQGRRPLTPGVFPFAVRPDSARFPFAVRPTFSPVSLRGPAHSAGDPSRFHPCPLGPISLRGPPHSARFPFASAHSAPVSPFRASASTQARLSLRGPAHFGPVSLSRVRPTQPGFPSRRGFPPRGGPHHSARFPLRSDPLSPVSHSRSAPLRRPVFPFAVRHSSRFPFAVAPTQPGFPSRPPHSGPAFSLTPVRHSARFPFAVRPHRVRLPFAVRLLSARFPIAVRGPPTRPGFPSRSTHSARFPFAGGGRGRPPWRTEEGGSGCNRVPG</sequence>
<feature type="region of interest" description="Disordered" evidence="1">
    <location>
        <begin position="618"/>
        <end position="658"/>
    </location>
</feature>
<gene>
    <name evidence="2" type="ORF">C7M84_025369</name>
</gene>
<feature type="region of interest" description="Disordered" evidence="1">
    <location>
        <begin position="273"/>
        <end position="294"/>
    </location>
</feature>
<name>A0A3R7PC18_PENVA</name>
<dbReference type="EMBL" id="QCYY01000968">
    <property type="protein sequence ID" value="ROT81468.1"/>
    <property type="molecule type" value="Genomic_DNA"/>
</dbReference>
<comment type="caution">
    <text evidence="2">The sequence shown here is derived from an EMBL/GenBank/DDBJ whole genome shotgun (WGS) entry which is preliminary data.</text>
</comment>